<keyword evidence="10" id="KW-0472">Membrane</keyword>
<dbReference type="Gene3D" id="3.50.50.60">
    <property type="entry name" value="FAD/NAD(P)-binding domain"/>
    <property type="match status" value="1"/>
</dbReference>
<evidence type="ECO:0000256" key="4">
    <source>
        <dbReference type="ARBA" id="ARBA00022630"/>
    </source>
</evidence>
<comment type="similarity">
    <text evidence="3">Belongs to the paxM FAD-dependent monooxygenase family.</text>
</comment>
<dbReference type="InterPro" id="IPR036188">
    <property type="entry name" value="FAD/NAD-bd_sf"/>
</dbReference>
<evidence type="ECO:0000256" key="7">
    <source>
        <dbReference type="ARBA" id="ARBA00022989"/>
    </source>
</evidence>
<dbReference type="GO" id="GO:0004497">
    <property type="term" value="F:monooxygenase activity"/>
    <property type="evidence" value="ECO:0007669"/>
    <property type="project" value="UniProtKB-KW"/>
</dbReference>
<dbReference type="PANTHER" id="PTHR47356:SF2">
    <property type="entry name" value="FAD-BINDING DOMAIN-CONTAINING PROTEIN-RELATED"/>
    <property type="match status" value="1"/>
</dbReference>
<keyword evidence="13" id="KW-1185">Reference proteome</keyword>
<gene>
    <name evidence="12" type="ORF">FTOL_11912</name>
</gene>
<comment type="caution">
    <text evidence="12">The sequence shown here is derived from an EMBL/GenBank/DDBJ whole genome shotgun (WGS) entry which is preliminary data.</text>
</comment>
<evidence type="ECO:0000256" key="10">
    <source>
        <dbReference type="ARBA" id="ARBA00023136"/>
    </source>
</evidence>
<evidence type="ECO:0000256" key="3">
    <source>
        <dbReference type="ARBA" id="ARBA00007992"/>
    </source>
</evidence>
<organism evidence="12 13">
    <name type="scientific">Fusarium torulosum</name>
    <dbReference type="NCBI Taxonomy" id="33205"/>
    <lineage>
        <taxon>Eukaryota</taxon>
        <taxon>Fungi</taxon>
        <taxon>Dikarya</taxon>
        <taxon>Ascomycota</taxon>
        <taxon>Pezizomycotina</taxon>
        <taxon>Sordariomycetes</taxon>
        <taxon>Hypocreomycetidae</taxon>
        <taxon>Hypocreales</taxon>
        <taxon>Nectriaceae</taxon>
        <taxon>Fusarium</taxon>
    </lineage>
</organism>
<proteinExistence type="inferred from homology"/>
<accession>A0AAE8SNR6</accession>
<reference evidence="12" key="1">
    <citation type="submission" date="2018-03" db="EMBL/GenBank/DDBJ databases">
        <authorList>
            <person name="Guldener U."/>
        </authorList>
    </citation>
    <scope>NUCLEOTIDE SEQUENCE</scope>
</reference>
<evidence type="ECO:0000256" key="9">
    <source>
        <dbReference type="ARBA" id="ARBA00023033"/>
    </source>
</evidence>
<dbReference type="GO" id="GO:0071949">
    <property type="term" value="F:FAD binding"/>
    <property type="evidence" value="ECO:0007669"/>
    <property type="project" value="InterPro"/>
</dbReference>
<keyword evidence="8" id="KW-0560">Oxidoreductase</keyword>
<evidence type="ECO:0000313" key="13">
    <source>
        <dbReference type="Proteomes" id="UP001187734"/>
    </source>
</evidence>
<dbReference type="EMBL" id="ONZP01000527">
    <property type="protein sequence ID" value="SPJ86887.1"/>
    <property type="molecule type" value="Genomic_DNA"/>
</dbReference>
<dbReference type="Proteomes" id="UP001187734">
    <property type="component" value="Unassembled WGS sequence"/>
</dbReference>
<name>A0AAE8SNR6_9HYPO</name>
<dbReference type="AlphaFoldDB" id="A0AAE8SNR6"/>
<feature type="domain" description="FAD-binding" evidence="11">
    <location>
        <begin position="20"/>
        <end position="228"/>
    </location>
</feature>
<dbReference type="InterPro" id="IPR050562">
    <property type="entry name" value="FAD_mOase_fung"/>
</dbReference>
<dbReference type="PANTHER" id="PTHR47356">
    <property type="entry name" value="FAD-DEPENDENT MONOOXYGENASE ASQG-RELATED"/>
    <property type="match status" value="1"/>
</dbReference>
<evidence type="ECO:0000256" key="5">
    <source>
        <dbReference type="ARBA" id="ARBA00022692"/>
    </source>
</evidence>
<keyword evidence="5" id="KW-0812">Transmembrane</keyword>
<comment type="cofactor">
    <cofactor evidence="1">
        <name>FAD</name>
        <dbReference type="ChEBI" id="CHEBI:57692"/>
    </cofactor>
</comment>
<dbReference type="InterPro" id="IPR002938">
    <property type="entry name" value="FAD-bd"/>
</dbReference>
<keyword evidence="4" id="KW-0285">Flavoprotein</keyword>
<sequence length="321" mass="36226">MTDDLKARCHLNKTVSDIIHTEDGVEVPCSDGNSFKGDMVLGADGANNRVRKIVRRLALLDDPNAQWDAEDVYSCEYKPIWFSVPGRHDDIAPGQLYETQNTNSSVMYMQGRNQGWAFLFEKLPEPTTACVRYTEKDVAELAERMAEYPVTEKFKAKDIFANRTAVGMGNLQESMANNWSWGRIALVGDACHKFIPNAGLGFNNGVQDIVALCNGLREVVAGNPKPDMSTLSHVFETYKASRQELLQADAATSANVTRMQAWQTFLFYLMARFIMSINPLQVWLLNVFNTPLVRRSLVFDYITDEEPMKGNFAWENKMPTK</sequence>
<dbReference type="SUPFAM" id="SSF51905">
    <property type="entry name" value="FAD/NAD(P)-binding domain"/>
    <property type="match status" value="1"/>
</dbReference>
<keyword evidence="6" id="KW-0274">FAD</keyword>
<evidence type="ECO:0000256" key="6">
    <source>
        <dbReference type="ARBA" id="ARBA00022827"/>
    </source>
</evidence>
<evidence type="ECO:0000256" key="1">
    <source>
        <dbReference type="ARBA" id="ARBA00001974"/>
    </source>
</evidence>
<evidence type="ECO:0000256" key="8">
    <source>
        <dbReference type="ARBA" id="ARBA00023002"/>
    </source>
</evidence>
<evidence type="ECO:0000313" key="12">
    <source>
        <dbReference type="EMBL" id="SPJ86887.1"/>
    </source>
</evidence>
<evidence type="ECO:0000259" key="11">
    <source>
        <dbReference type="Pfam" id="PF01494"/>
    </source>
</evidence>
<comment type="subcellular location">
    <subcellularLocation>
        <location evidence="2">Membrane</location>
    </subcellularLocation>
</comment>
<protein>
    <recommendedName>
        <fullName evidence="11">FAD-binding domain-containing protein</fullName>
    </recommendedName>
</protein>
<dbReference type="PRINTS" id="PR00420">
    <property type="entry name" value="RNGMNOXGNASE"/>
</dbReference>
<dbReference type="Pfam" id="PF01494">
    <property type="entry name" value="FAD_binding_3"/>
    <property type="match status" value="1"/>
</dbReference>
<keyword evidence="9" id="KW-0503">Monooxygenase</keyword>
<keyword evidence="7" id="KW-1133">Transmembrane helix</keyword>
<evidence type="ECO:0000256" key="2">
    <source>
        <dbReference type="ARBA" id="ARBA00004370"/>
    </source>
</evidence>
<dbReference type="GO" id="GO:0016020">
    <property type="term" value="C:membrane"/>
    <property type="evidence" value="ECO:0007669"/>
    <property type="project" value="UniProtKB-SubCell"/>
</dbReference>